<feature type="transmembrane region" description="Helical" evidence="2">
    <location>
        <begin position="248"/>
        <end position="274"/>
    </location>
</feature>
<keyword evidence="2" id="KW-0472">Membrane</keyword>
<evidence type="ECO:0000313" key="4">
    <source>
        <dbReference type="Proteomes" id="UP001177003"/>
    </source>
</evidence>
<feature type="transmembrane region" description="Helical" evidence="2">
    <location>
        <begin position="215"/>
        <end position="236"/>
    </location>
</feature>
<dbReference type="AlphaFoldDB" id="A0AA35VM00"/>
<feature type="transmembrane region" description="Helical" evidence="2">
    <location>
        <begin position="169"/>
        <end position="194"/>
    </location>
</feature>
<dbReference type="EMBL" id="OX465078">
    <property type="protein sequence ID" value="CAI9271403.1"/>
    <property type="molecule type" value="Genomic_DNA"/>
</dbReference>
<evidence type="ECO:0000256" key="2">
    <source>
        <dbReference type="SAM" id="Phobius"/>
    </source>
</evidence>
<organism evidence="3 4">
    <name type="scientific">Lactuca saligna</name>
    <name type="common">Willowleaf lettuce</name>
    <dbReference type="NCBI Taxonomy" id="75948"/>
    <lineage>
        <taxon>Eukaryota</taxon>
        <taxon>Viridiplantae</taxon>
        <taxon>Streptophyta</taxon>
        <taxon>Embryophyta</taxon>
        <taxon>Tracheophyta</taxon>
        <taxon>Spermatophyta</taxon>
        <taxon>Magnoliopsida</taxon>
        <taxon>eudicotyledons</taxon>
        <taxon>Gunneridae</taxon>
        <taxon>Pentapetalae</taxon>
        <taxon>asterids</taxon>
        <taxon>campanulids</taxon>
        <taxon>Asterales</taxon>
        <taxon>Asteraceae</taxon>
        <taxon>Cichorioideae</taxon>
        <taxon>Cichorieae</taxon>
        <taxon>Lactucinae</taxon>
        <taxon>Lactuca</taxon>
    </lineage>
</organism>
<evidence type="ECO:0000313" key="3">
    <source>
        <dbReference type="EMBL" id="CAI9271403.1"/>
    </source>
</evidence>
<protein>
    <submittedName>
        <fullName evidence="3">Uncharacterized protein</fullName>
    </submittedName>
</protein>
<gene>
    <name evidence="3" type="ORF">LSALG_LOCUS11673</name>
</gene>
<name>A0AA35VM00_LACSI</name>
<sequence length="582" mass="63431">MVMTASRLHLSDPSSSYLALIKAEWDELKARLLELEGDKQSFEERYDLLAGRKWLVCLLVWRMANRRFGSKLPSESFSMELASYLCPGELDIGGLRQLCDDSDTEEDQPEGGSSHAGASSTPQSSFWAEELGCDYLMPSWGGSLYKLQTLMIVVSLLSTSSFLGQLPTLTALALAILWLCFWLSSVTLNVCYLVSSFSMLCALDARRHVGMLCDFQPSLAFVLTILHVSGVVTLLLSSPSPTGCSFGVGILSSLLGCGYLFVFLLTVWVVIILLHRILGMSMIAQAAIARSGFAYVFKAVTVAKLLVVLNFIVPCNFDGMTYSRKRTGSPRIISSSDLFLTTDNSIVLVTHSFPSWVSSVNGRLMVPRGHNLCHVKPMSGALVGVYPRGPEHTCPSGGMSLFTRRCFCVRQDLSCRCTLGCSCVGSWVLHRPSPRVCGMDGCTLVHTRNDTRGCTWPLEAYTMPVWSMRASADSAANLTSLDLYMNTSWIVVVVQIAIYTIWCSSGKTDDLQVVQLIEWCQGTRRAVVVVVVGCSVEMGNGCHRLVMNSVAGSNGFVTSICVSGYPSGVDGQLPSRNCIGLT</sequence>
<evidence type="ECO:0000256" key="1">
    <source>
        <dbReference type="SAM" id="MobiDB-lite"/>
    </source>
</evidence>
<reference evidence="3" key="1">
    <citation type="submission" date="2023-04" db="EMBL/GenBank/DDBJ databases">
        <authorList>
            <person name="Vijverberg K."/>
            <person name="Xiong W."/>
            <person name="Schranz E."/>
        </authorList>
    </citation>
    <scope>NUCLEOTIDE SEQUENCE</scope>
</reference>
<accession>A0AA35VM00</accession>
<feature type="region of interest" description="Disordered" evidence="1">
    <location>
        <begin position="101"/>
        <end position="122"/>
    </location>
</feature>
<keyword evidence="2" id="KW-0812">Transmembrane</keyword>
<dbReference type="Proteomes" id="UP001177003">
    <property type="component" value="Chromosome 2"/>
</dbReference>
<keyword evidence="4" id="KW-1185">Reference proteome</keyword>
<feature type="transmembrane region" description="Helical" evidence="2">
    <location>
        <begin position="295"/>
        <end position="313"/>
    </location>
</feature>
<proteinExistence type="predicted"/>
<keyword evidence="2" id="KW-1133">Transmembrane helix</keyword>